<evidence type="ECO:0000313" key="3">
    <source>
        <dbReference type="Proteomes" id="UP001189429"/>
    </source>
</evidence>
<name>A0ABN9R2X2_9DINO</name>
<proteinExistence type="predicted"/>
<feature type="non-terminal residue" evidence="2">
    <location>
        <position position="898"/>
    </location>
</feature>
<accession>A0ABN9R2X2</accession>
<dbReference type="Proteomes" id="UP001189429">
    <property type="component" value="Unassembled WGS sequence"/>
</dbReference>
<reference evidence="2" key="1">
    <citation type="submission" date="2023-10" db="EMBL/GenBank/DDBJ databases">
        <authorList>
            <person name="Chen Y."/>
            <person name="Shah S."/>
            <person name="Dougan E. K."/>
            <person name="Thang M."/>
            <person name="Chan C."/>
        </authorList>
    </citation>
    <scope>NUCLEOTIDE SEQUENCE [LARGE SCALE GENOMIC DNA]</scope>
</reference>
<evidence type="ECO:0008006" key="4">
    <source>
        <dbReference type="Google" id="ProtNLM"/>
    </source>
</evidence>
<evidence type="ECO:0000313" key="2">
    <source>
        <dbReference type="EMBL" id="CAK0812627.1"/>
    </source>
</evidence>
<feature type="non-terminal residue" evidence="2">
    <location>
        <position position="1"/>
    </location>
</feature>
<protein>
    <recommendedName>
        <fullName evidence="4">Reverse transcriptase domain-containing protein</fullName>
    </recommendedName>
</protein>
<keyword evidence="3" id="KW-1185">Reference proteome</keyword>
<evidence type="ECO:0000256" key="1">
    <source>
        <dbReference type="SAM" id="MobiDB-lite"/>
    </source>
</evidence>
<comment type="caution">
    <text evidence="2">The sequence shown here is derived from an EMBL/GenBank/DDBJ whole genome shotgun (WGS) entry which is preliminary data.</text>
</comment>
<dbReference type="EMBL" id="CAUYUJ010005196">
    <property type="protein sequence ID" value="CAK0812627.1"/>
    <property type="molecule type" value="Genomic_DNA"/>
</dbReference>
<sequence>EEYQSRLLLRPSDAAEYEHELGTAPTSPTSAMWMAATPDEDIYPHQLEVPPLHAMVPCDRTGQPLWRERVGGDGRRVARPCYGAQWHPSPLEFMELLESCNGRAAPEAEEAALAMLRGGPSPVGGTTTPSDELVRGSGRLVASENRRWLIAASDDDSDVNVLAGFDSCEWCAVCDSLAIAKAAGKYYLAKAVTEKQAEGSMDASVMPILHGLDDERRRVFKGAVRGMSETAWSGWPVKGPRTALWCVRFLAEQDSHPRARRAKWRAVCGLGPADVGVSDHELAMRALGLGAGFDQLNLAELSLVEFLVRRARLAEWRRRERLLKSSGDECLEDEYLYMGASETRGPLMVCPTLVEHARAELHKEVALMKEKRDLREERMLSRGRSSGGGGGGSKALQGKVAAQAAEISKLQAKLKGTQTGNQNAGGGGGKWPMAVARELLPCPVPNPGRDLASRGCRAVRSRARQQQRATQWLSEALRAMNSLCGHGAPRQDLQASRAQLAGIDRVREIIPEGLVSLPAAGGQCVGADCSTGLIDLSERAEGTVGIFFVFKSDKRSLRMIADTRVANGRLRPPAYSELATAGARGSLTVPEGKSLHLAQMDVDNAFYWIATPPGLRDHIVLPAVDFDELRVERPDLAGQLPAWRKASPRLAVLAMGWSWGLFFCRQMVETHVLRSGPAWERLARGRRPAPALEEGPAAAVYVDGAAVVGVDYAETMGTGQRVRDSLDAAGLTCQGLEGPSAEATFAGLVFDEAKGRVGLSRWRMWRIRLSLLHVADRGSATGDEMRVLLGHFTWGALVRRELLSIIFSAAYRSATWAGGRRRRLWSAAEAELRIAAALIVFGYVDCRRRPDPVALAADACGATGADAGGFGVVSRAWGPRGVGRACAQAERWRRRVSE</sequence>
<feature type="region of interest" description="Disordered" evidence="1">
    <location>
        <begin position="372"/>
        <end position="397"/>
    </location>
</feature>
<gene>
    <name evidence="2" type="ORF">PCOR1329_LOCUS16877</name>
</gene>
<organism evidence="2 3">
    <name type="scientific">Prorocentrum cordatum</name>
    <dbReference type="NCBI Taxonomy" id="2364126"/>
    <lineage>
        <taxon>Eukaryota</taxon>
        <taxon>Sar</taxon>
        <taxon>Alveolata</taxon>
        <taxon>Dinophyceae</taxon>
        <taxon>Prorocentrales</taxon>
        <taxon>Prorocentraceae</taxon>
        <taxon>Prorocentrum</taxon>
    </lineage>
</organism>